<reference evidence="4 5" key="1">
    <citation type="journal article" date="2014" name="Int. J. Syst. Evol. Microbiol.">
        <title>Complete genome sequence of Corynebacterium casei LMG S-19264T (=DSM 44701T), isolated from a smear-ripened cheese.</title>
        <authorList>
            <consortium name="US DOE Joint Genome Institute (JGI-PGF)"/>
            <person name="Walter F."/>
            <person name="Albersmeier A."/>
            <person name="Kalinowski J."/>
            <person name="Ruckert C."/>
        </authorList>
    </citation>
    <scope>NUCLEOTIDE SEQUENCE [LARGE SCALE GENOMIC DNA]</scope>
    <source>
        <strain evidence="4 5">CGMCC 1.7029</strain>
    </source>
</reference>
<sequence>MTPAELATVMDHTWPAARQVQVGPCTLRIGAGGGQRVSATSLEGDWQEADLDAAEAAMDGAGQPRLWVVRQGQIALDAALAARGYRINDPVVAYAAPVEQIAAEVSPMAAFLHWPPLAIARDIWAEGGIGPARVAVMERVTGPKTAILSRADDTPSGAAFVAICDKTAMLHALEVRPDMRRHGSGAALLHAAANWARDQGAQVFSLVVTERNAAARKLYEKAGLQQVGGYHYRVL</sequence>
<dbReference type="InterPro" id="IPR000182">
    <property type="entry name" value="GNAT_dom"/>
</dbReference>
<evidence type="ECO:0000256" key="1">
    <source>
        <dbReference type="ARBA" id="ARBA00022679"/>
    </source>
</evidence>
<dbReference type="Pfam" id="PF00583">
    <property type="entry name" value="Acetyltransf_1"/>
    <property type="match status" value="1"/>
</dbReference>
<dbReference type="RefSeq" id="WP_146287303.1">
    <property type="nucleotide sequence ID" value="NZ_BMLP01000006.1"/>
</dbReference>
<dbReference type="OrthoDB" id="7301318at2"/>
<keyword evidence="5" id="KW-1185">Reference proteome</keyword>
<dbReference type="Proteomes" id="UP000598196">
    <property type="component" value="Unassembled WGS sequence"/>
</dbReference>
<organism evidence="4 5">
    <name type="scientific">Gemmobacter aquaticus</name>
    <dbReference type="NCBI Taxonomy" id="490185"/>
    <lineage>
        <taxon>Bacteria</taxon>
        <taxon>Pseudomonadati</taxon>
        <taxon>Pseudomonadota</taxon>
        <taxon>Alphaproteobacteria</taxon>
        <taxon>Rhodobacterales</taxon>
        <taxon>Paracoccaceae</taxon>
        <taxon>Gemmobacter</taxon>
    </lineage>
</organism>
<dbReference type="CDD" id="cd04301">
    <property type="entry name" value="NAT_SF"/>
    <property type="match status" value="1"/>
</dbReference>
<evidence type="ECO:0000256" key="2">
    <source>
        <dbReference type="ARBA" id="ARBA00023315"/>
    </source>
</evidence>
<evidence type="ECO:0000313" key="4">
    <source>
        <dbReference type="EMBL" id="GGO35644.1"/>
    </source>
</evidence>
<keyword evidence="1" id="KW-0808">Transferase</keyword>
<dbReference type="PANTHER" id="PTHR43420:SF12">
    <property type="entry name" value="N-ACETYLTRANSFERASE DOMAIN-CONTAINING PROTEIN"/>
    <property type="match status" value="1"/>
</dbReference>
<feature type="domain" description="N-acetyltransferase" evidence="3">
    <location>
        <begin position="148"/>
        <end position="223"/>
    </location>
</feature>
<dbReference type="Gene3D" id="3.40.630.30">
    <property type="match status" value="1"/>
</dbReference>
<dbReference type="SUPFAM" id="SSF55729">
    <property type="entry name" value="Acyl-CoA N-acyltransferases (Nat)"/>
    <property type="match status" value="1"/>
</dbReference>
<dbReference type="GO" id="GO:0016747">
    <property type="term" value="F:acyltransferase activity, transferring groups other than amino-acyl groups"/>
    <property type="evidence" value="ECO:0007669"/>
    <property type="project" value="InterPro"/>
</dbReference>
<accession>A0A917YNV4</accession>
<dbReference type="InterPro" id="IPR016181">
    <property type="entry name" value="Acyl_CoA_acyltransferase"/>
</dbReference>
<name>A0A917YNV4_9RHOB</name>
<dbReference type="AlphaFoldDB" id="A0A917YNV4"/>
<keyword evidence="2" id="KW-0012">Acyltransferase</keyword>
<dbReference type="EMBL" id="BMLP01000006">
    <property type="protein sequence ID" value="GGO35644.1"/>
    <property type="molecule type" value="Genomic_DNA"/>
</dbReference>
<evidence type="ECO:0000259" key="3">
    <source>
        <dbReference type="Pfam" id="PF00583"/>
    </source>
</evidence>
<evidence type="ECO:0000313" key="5">
    <source>
        <dbReference type="Proteomes" id="UP000598196"/>
    </source>
</evidence>
<comment type="caution">
    <text evidence="4">The sequence shown here is derived from an EMBL/GenBank/DDBJ whole genome shotgun (WGS) entry which is preliminary data.</text>
</comment>
<dbReference type="PANTHER" id="PTHR43420">
    <property type="entry name" value="ACETYLTRANSFERASE"/>
    <property type="match status" value="1"/>
</dbReference>
<proteinExistence type="predicted"/>
<gene>
    <name evidence="4" type="primary">yobR</name>
    <name evidence="4" type="ORF">GCM10010991_28250</name>
</gene>
<dbReference type="InterPro" id="IPR050680">
    <property type="entry name" value="YpeA/RimI_acetyltransf"/>
</dbReference>
<protein>
    <submittedName>
        <fullName evidence="4">N-acetyltransferase</fullName>
    </submittedName>
</protein>